<dbReference type="EMBL" id="AP003227">
    <property type="protein sequence ID" value="BAD81660.1"/>
    <property type="molecule type" value="Genomic_DNA"/>
</dbReference>
<gene>
    <name evidence="1" type="ORF">P0018C10.11</name>
    <name evidence="2" type="ORF">P0471B04.22</name>
</gene>
<dbReference type="EMBL" id="AP003261">
    <property type="protein sequence ID" value="BAD81892.1"/>
    <property type="molecule type" value="Genomic_DNA"/>
</dbReference>
<reference evidence="3" key="2">
    <citation type="journal article" date="2005" name="Nature">
        <title>The map-based sequence of the rice genome.</title>
        <authorList>
            <consortium name="International rice genome sequencing project (IRGSP)"/>
            <person name="Matsumoto T."/>
            <person name="Wu J."/>
            <person name="Kanamori H."/>
            <person name="Katayose Y."/>
            <person name="Fujisawa M."/>
            <person name="Namiki N."/>
            <person name="Mizuno H."/>
            <person name="Yamamoto K."/>
            <person name="Antonio B.A."/>
            <person name="Baba T."/>
            <person name="Sakata K."/>
            <person name="Nagamura Y."/>
            <person name="Aoki H."/>
            <person name="Arikawa K."/>
            <person name="Arita K."/>
            <person name="Bito T."/>
            <person name="Chiden Y."/>
            <person name="Fujitsuka N."/>
            <person name="Fukunaka R."/>
            <person name="Hamada M."/>
            <person name="Harada C."/>
            <person name="Hayashi A."/>
            <person name="Hijishita S."/>
            <person name="Honda M."/>
            <person name="Hosokawa S."/>
            <person name="Ichikawa Y."/>
            <person name="Idonuma A."/>
            <person name="Iijima M."/>
            <person name="Ikeda M."/>
            <person name="Ikeno M."/>
            <person name="Ito K."/>
            <person name="Ito S."/>
            <person name="Ito T."/>
            <person name="Ito Y."/>
            <person name="Ito Y."/>
            <person name="Iwabuchi A."/>
            <person name="Kamiya K."/>
            <person name="Karasawa W."/>
            <person name="Kurita K."/>
            <person name="Katagiri S."/>
            <person name="Kikuta A."/>
            <person name="Kobayashi H."/>
            <person name="Kobayashi N."/>
            <person name="Machita K."/>
            <person name="Maehara T."/>
            <person name="Masukawa M."/>
            <person name="Mizubayashi T."/>
            <person name="Mukai Y."/>
            <person name="Nagasaki H."/>
            <person name="Nagata Y."/>
            <person name="Naito S."/>
            <person name="Nakashima M."/>
            <person name="Nakama Y."/>
            <person name="Nakamichi Y."/>
            <person name="Nakamura M."/>
            <person name="Meguro A."/>
            <person name="Negishi M."/>
            <person name="Ohta I."/>
            <person name="Ohta T."/>
            <person name="Okamoto M."/>
            <person name="Ono N."/>
            <person name="Saji S."/>
            <person name="Sakaguchi M."/>
            <person name="Sakai K."/>
            <person name="Shibata M."/>
            <person name="Shimokawa T."/>
            <person name="Song J."/>
            <person name="Takazaki Y."/>
            <person name="Terasawa K."/>
            <person name="Tsugane M."/>
            <person name="Tsuji K."/>
            <person name="Ueda S."/>
            <person name="Waki K."/>
            <person name="Yamagata H."/>
            <person name="Yamamoto M."/>
            <person name="Yamamoto S."/>
            <person name="Yamane H."/>
            <person name="Yoshiki S."/>
            <person name="Yoshihara R."/>
            <person name="Yukawa K."/>
            <person name="Zhong H."/>
            <person name="Yano M."/>
            <person name="Yuan Q."/>
            <person name="Ouyang S."/>
            <person name="Liu J."/>
            <person name="Jones K.M."/>
            <person name="Gansberger K."/>
            <person name="Moffat K."/>
            <person name="Hill J."/>
            <person name="Bera J."/>
            <person name="Fadrosh D."/>
            <person name="Jin S."/>
            <person name="Johri S."/>
            <person name="Kim M."/>
            <person name="Overton L."/>
            <person name="Reardon M."/>
            <person name="Tsitrin T."/>
            <person name="Vuong H."/>
            <person name="Weaver B."/>
            <person name="Ciecko A."/>
            <person name="Tallon L."/>
            <person name="Jackson J."/>
            <person name="Pai G."/>
            <person name="Aken S.V."/>
            <person name="Utterback T."/>
            <person name="Reidmuller S."/>
            <person name="Feldblyum T."/>
            <person name="Hsiao J."/>
            <person name="Zismann V."/>
            <person name="Iobst S."/>
            <person name="de Vazeille A.R."/>
            <person name="Buell C.R."/>
            <person name="Ying K."/>
            <person name="Li Y."/>
            <person name="Lu T."/>
            <person name="Huang Y."/>
            <person name="Zhao Q."/>
            <person name="Feng Q."/>
            <person name="Zhang L."/>
            <person name="Zhu J."/>
            <person name="Weng Q."/>
            <person name="Mu J."/>
            <person name="Lu Y."/>
            <person name="Fan D."/>
            <person name="Liu Y."/>
            <person name="Guan J."/>
            <person name="Zhang Y."/>
            <person name="Yu S."/>
            <person name="Liu X."/>
            <person name="Zhang Y."/>
            <person name="Hong G."/>
            <person name="Han B."/>
            <person name="Choisne N."/>
            <person name="Demange N."/>
            <person name="Orjeda G."/>
            <person name="Samain S."/>
            <person name="Cattolico L."/>
            <person name="Pelletier E."/>
            <person name="Couloux A."/>
            <person name="Segurens B."/>
            <person name="Wincker P."/>
            <person name="D'Hont A."/>
            <person name="Scarpelli C."/>
            <person name="Weissenbach J."/>
            <person name="Salanoubat M."/>
            <person name="Quetier F."/>
            <person name="Yu Y."/>
            <person name="Kim H.R."/>
            <person name="Rambo T."/>
            <person name="Currie J."/>
            <person name="Collura K."/>
            <person name="Luo M."/>
            <person name="Yang T."/>
            <person name="Ammiraju J.S.S."/>
            <person name="Engler F."/>
            <person name="Soderlund C."/>
            <person name="Wing R.A."/>
            <person name="Palmer L.E."/>
            <person name="de la Bastide M."/>
            <person name="Spiegel L."/>
            <person name="Nascimento L."/>
            <person name="Zutavern T."/>
            <person name="O'Shaughnessy A."/>
            <person name="Dike S."/>
            <person name="Dedhia N."/>
            <person name="Preston R."/>
            <person name="Balija V."/>
            <person name="McCombie W.R."/>
            <person name="Chow T."/>
            <person name="Chen H."/>
            <person name="Chung M."/>
            <person name="Chen C."/>
            <person name="Shaw J."/>
            <person name="Wu H."/>
            <person name="Hsiao K."/>
            <person name="Chao Y."/>
            <person name="Chu M."/>
            <person name="Cheng C."/>
            <person name="Hour A."/>
            <person name="Lee P."/>
            <person name="Lin S."/>
            <person name="Lin Y."/>
            <person name="Liou J."/>
            <person name="Liu S."/>
            <person name="Hsing Y."/>
            <person name="Raghuvanshi S."/>
            <person name="Mohanty A."/>
            <person name="Bharti A.K."/>
            <person name="Gaur A."/>
            <person name="Gupta V."/>
            <person name="Kumar D."/>
            <person name="Ravi V."/>
            <person name="Vij S."/>
            <person name="Kapur A."/>
            <person name="Khurana P."/>
            <person name="Khurana P."/>
            <person name="Khurana J.P."/>
            <person name="Tyagi A.K."/>
            <person name="Gaikwad K."/>
            <person name="Singh A."/>
            <person name="Dalal V."/>
            <person name="Srivastava S."/>
            <person name="Dixit A."/>
            <person name="Pal A.K."/>
            <person name="Ghazi I.A."/>
            <person name="Yadav M."/>
            <person name="Pandit A."/>
            <person name="Bhargava A."/>
            <person name="Sureshbabu K."/>
            <person name="Batra K."/>
            <person name="Sharma T.R."/>
            <person name="Mohapatra T."/>
            <person name="Singh N.K."/>
            <person name="Messing J."/>
            <person name="Nelson A.B."/>
            <person name="Fuks G."/>
            <person name="Kavchok S."/>
            <person name="Keizer G."/>
            <person name="Linton E."/>
            <person name="Llaca V."/>
            <person name="Song R."/>
            <person name="Tanyolac B."/>
            <person name="Young S."/>
            <person name="Ho-Il K."/>
            <person name="Hahn J.H."/>
            <person name="Sangsakoo G."/>
            <person name="Vanavichit A."/>
            <person name="de Mattos Luiz.A.T."/>
            <person name="Zimmer P.D."/>
            <person name="Malone G."/>
            <person name="Dellagostin O."/>
            <person name="de Oliveira A.C."/>
            <person name="Bevan M."/>
            <person name="Bancroft I."/>
            <person name="Minx P."/>
            <person name="Cordum H."/>
            <person name="Wilson R."/>
            <person name="Cheng Z."/>
            <person name="Jin W."/>
            <person name="Jiang J."/>
            <person name="Leong S.A."/>
            <person name="Iwama H."/>
            <person name="Gojobori T."/>
            <person name="Itoh T."/>
            <person name="Niimura Y."/>
            <person name="Fujii Y."/>
            <person name="Habara T."/>
            <person name="Sakai H."/>
            <person name="Sato Y."/>
            <person name="Wilson G."/>
            <person name="Kumar K."/>
            <person name="McCouch S."/>
            <person name="Juretic N."/>
            <person name="Hoen D."/>
            <person name="Wright S."/>
            <person name="Bruskiewich R."/>
            <person name="Bureau T."/>
            <person name="Miyao A."/>
            <person name="Hirochika H."/>
            <person name="Nishikawa T."/>
            <person name="Kadowaki K."/>
            <person name="Sugiura M."/>
            <person name="Burr B."/>
            <person name="Sasaki T."/>
        </authorList>
    </citation>
    <scope>NUCLEOTIDE SEQUENCE [LARGE SCALE GENOMIC DNA]</scope>
    <source>
        <strain evidence="3">cv. Nipponbare</strain>
    </source>
</reference>
<name>Q5N9H4_ORYSJ</name>
<proteinExistence type="predicted"/>
<reference evidence="3" key="3">
    <citation type="journal article" date="2008" name="Nucleic Acids Res.">
        <title>The rice annotation project database (RAP-DB): 2008 update.</title>
        <authorList>
            <consortium name="The rice annotation project (RAP)"/>
        </authorList>
    </citation>
    <scope>GENOME REANNOTATION</scope>
    <source>
        <strain evidence="3">cv. Nipponbare</strain>
    </source>
</reference>
<protein>
    <submittedName>
        <fullName evidence="2">Uncharacterized protein</fullName>
    </submittedName>
</protein>
<sequence>MDSSFGHCQQKVQWIAERIARSIARCCISVVDWWSDGVAAGTPAFSVICFLRLSHLSRTEARMHYAPAAWAADESATCTAEAGPLYLFRSRDVAG</sequence>
<dbReference type="Proteomes" id="UP000000763">
    <property type="component" value="Chromosome 1"/>
</dbReference>
<organism evidence="2">
    <name type="scientific">Oryza sativa subsp. japonica</name>
    <name type="common">Rice</name>
    <dbReference type="NCBI Taxonomy" id="39947"/>
    <lineage>
        <taxon>Eukaryota</taxon>
        <taxon>Viridiplantae</taxon>
        <taxon>Streptophyta</taxon>
        <taxon>Embryophyta</taxon>
        <taxon>Tracheophyta</taxon>
        <taxon>Spermatophyta</taxon>
        <taxon>Magnoliopsida</taxon>
        <taxon>Liliopsida</taxon>
        <taxon>Poales</taxon>
        <taxon>Poaceae</taxon>
        <taxon>BOP clade</taxon>
        <taxon>Oryzoideae</taxon>
        <taxon>Oryzeae</taxon>
        <taxon>Oryzinae</taxon>
        <taxon>Oryza</taxon>
        <taxon>Oryza sativa</taxon>
    </lineage>
</organism>
<evidence type="ECO:0000313" key="3">
    <source>
        <dbReference type="Proteomes" id="UP000000763"/>
    </source>
</evidence>
<dbReference type="Proteomes" id="UP000817658">
    <property type="component" value="Chromosome 1"/>
</dbReference>
<accession>Q5N9H4</accession>
<evidence type="ECO:0000313" key="2">
    <source>
        <dbReference type="EMBL" id="BAD81892.1"/>
    </source>
</evidence>
<evidence type="ECO:0000313" key="1">
    <source>
        <dbReference type="EMBL" id="BAD81660.1"/>
    </source>
</evidence>
<reference evidence="2" key="1">
    <citation type="journal article" date="2002" name="Nature">
        <title>The genome sequence and structure of rice chromosome 1.</title>
        <authorList>
            <person name="Sasaki T."/>
            <person name="Matsumoto T."/>
            <person name="Yamamoto K."/>
            <person name="Sakata K."/>
            <person name="Baba T."/>
            <person name="Katayose Y."/>
            <person name="Wu J."/>
            <person name="Niimura Y."/>
            <person name="Cheng Z."/>
            <person name="Nagamura Y."/>
            <person name="Antonio B.A."/>
            <person name="Kanamori H."/>
            <person name="Hosokawa S."/>
            <person name="Masukawa M."/>
            <person name="Arikawa K."/>
            <person name="Chiden Y."/>
            <person name="Hayashi M."/>
            <person name="Okamoto M."/>
            <person name="Ando T."/>
            <person name="Aoki H."/>
            <person name="Arita K."/>
            <person name="Hamada M."/>
            <person name="Harada C."/>
            <person name="Hijishita S."/>
            <person name="Honda M."/>
            <person name="Ichikawa Y."/>
            <person name="Idonuma A."/>
            <person name="Iijima M."/>
            <person name="Ikeda M."/>
            <person name="Ikeno M."/>
            <person name="Itoh S."/>
            <person name="Itoh T."/>
            <person name="Itoh Y."/>
            <person name="Itoh Y."/>
            <person name="Iwabuchi A."/>
            <person name="Kamiya K."/>
            <person name="Karasawa W."/>
            <person name="Katagiri S."/>
            <person name="Kikuta A."/>
            <person name="Kobayashi N."/>
            <person name="Kono I."/>
            <person name="Machita K."/>
            <person name="Maehara T."/>
            <person name="Mizuno H."/>
            <person name="Mizubayashi T."/>
            <person name="Mukai Y."/>
            <person name="Nagasaki H."/>
            <person name="Nakashima M."/>
            <person name="Nakama Y."/>
            <person name="Nakamichi Y."/>
            <person name="Nakamura M."/>
            <person name="Namiki N."/>
            <person name="Negishi M."/>
            <person name="Ohta I."/>
            <person name="Ono N."/>
            <person name="Saji S."/>
            <person name="Sakai K."/>
            <person name="Shibata M."/>
            <person name="Shimokawa T."/>
            <person name="Shomura A."/>
            <person name="Song J."/>
            <person name="Takazaki Y."/>
            <person name="Terasawa K."/>
            <person name="Tsuji K."/>
            <person name="Waki K."/>
            <person name="Yamagata H."/>
            <person name="Yamane H."/>
            <person name="Yoshiki S."/>
            <person name="Yoshihara R."/>
            <person name="Yukawa K."/>
            <person name="Zhong H."/>
            <person name="Iwama H."/>
            <person name="Endo T."/>
            <person name="Ito H."/>
            <person name="Hahn J.H."/>
            <person name="Kim H.I."/>
            <person name="Eun M.Y."/>
            <person name="Yano M."/>
            <person name="Jiang J."/>
            <person name="Gojobori T."/>
        </authorList>
    </citation>
    <scope>NUCLEOTIDE SEQUENCE</scope>
</reference>
<dbReference type="AlphaFoldDB" id="Q5N9H4"/>